<dbReference type="AlphaFoldDB" id="A0AAJ0B6I4"/>
<evidence type="ECO:0000256" key="8">
    <source>
        <dbReference type="SAM" id="Phobius"/>
    </source>
</evidence>
<feature type="region of interest" description="Disordered" evidence="7">
    <location>
        <begin position="690"/>
        <end position="712"/>
    </location>
</feature>
<evidence type="ECO:0000256" key="3">
    <source>
        <dbReference type="ARBA" id="ARBA00022448"/>
    </source>
</evidence>
<dbReference type="Pfam" id="PF01699">
    <property type="entry name" value="Na_Ca_ex"/>
    <property type="match status" value="2"/>
</dbReference>
<evidence type="ECO:0000256" key="7">
    <source>
        <dbReference type="SAM" id="MobiDB-lite"/>
    </source>
</evidence>
<dbReference type="InterPro" id="IPR004837">
    <property type="entry name" value="NaCa_Exmemb"/>
</dbReference>
<evidence type="ECO:0000313" key="11">
    <source>
        <dbReference type="Proteomes" id="UP001239445"/>
    </source>
</evidence>
<feature type="region of interest" description="Disordered" evidence="7">
    <location>
        <begin position="272"/>
        <end position="333"/>
    </location>
</feature>
<feature type="transmembrane region" description="Helical" evidence="8">
    <location>
        <begin position="769"/>
        <end position="790"/>
    </location>
</feature>
<feature type="domain" description="Sodium/calcium exchanger membrane region" evidence="9">
    <location>
        <begin position="107"/>
        <end position="246"/>
    </location>
</feature>
<dbReference type="Gene3D" id="1.20.1420.30">
    <property type="entry name" value="NCX, central ion-binding region"/>
    <property type="match status" value="2"/>
</dbReference>
<evidence type="ECO:0000259" key="9">
    <source>
        <dbReference type="Pfam" id="PF01699"/>
    </source>
</evidence>
<feature type="transmembrane region" description="Helical" evidence="8">
    <location>
        <begin position="838"/>
        <end position="856"/>
    </location>
</feature>
<evidence type="ECO:0000313" key="10">
    <source>
        <dbReference type="EMBL" id="KAK1752447.1"/>
    </source>
</evidence>
<feature type="transmembrane region" description="Helical" evidence="8">
    <location>
        <begin position="12"/>
        <end position="33"/>
    </location>
</feature>
<dbReference type="InterPro" id="IPR051359">
    <property type="entry name" value="CaCA_antiporter"/>
</dbReference>
<feature type="transmembrane region" description="Helical" evidence="8">
    <location>
        <begin position="227"/>
        <end position="251"/>
    </location>
</feature>
<dbReference type="Proteomes" id="UP001239445">
    <property type="component" value="Unassembled WGS sequence"/>
</dbReference>
<evidence type="ECO:0000256" key="6">
    <source>
        <dbReference type="ARBA" id="ARBA00023136"/>
    </source>
</evidence>
<dbReference type="EMBL" id="MU839839">
    <property type="protein sequence ID" value="KAK1752447.1"/>
    <property type="molecule type" value="Genomic_DNA"/>
</dbReference>
<dbReference type="GO" id="GO:0006874">
    <property type="term" value="P:intracellular calcium ion homeostasis"/>
    <property type="evidence" value="ECO:0007669"/>
    <property type="project" value="TreeGrafter"/>
</dbReference>
<comment type="caution">
    <text evidence="10">The sequence shown here is derived from an EMBL/GenBank/DDBJ whole genome shotgun (WGS) entry which is preliminary data.</text>
</comment>
<evidence type="ECO:0000256" key="5">
    <source>
        <dbReference type="ARBA" id="ARBA00022989"/>
    </source>
</evidence>
<organism evidence="10 11">
    <name type="scientific">Echria macrotheca</name>
    <dbReference type="NCBI Taxonomy" id="438768"/>
    <lineage>
        <taxon>Eukaryota</taxon>
        <taxon>Fungi</taxon>
        <taxon>Dikarya</taxon>
        <taxon>Ascomycota</taxon>
        <taxon>Pezizomycotina</taxon>
        <taxon>Sordariomycetes</taxon>
        <taxon>Sordariomycetidae</taxon>
        <taxon>Sordariales</taxon>
        <taxon>Schizotheciaceae</taxon>
        <taxon>Echria</taxon>
    </lineage>
</organism>
<keyword evidence="5 8" id="KW-1133">Transmembrane helix</keyword>
<feature type="compositionally biased region" description="Low complexity" evidence="7">
    <location>
        <begin position="508"/>
        <end position="528"/>
    </location>
</feature>
<feature type="transmembrane region" description="Helical" evidence="8">
    <location>
        <begin position="737"/>
        <end position="757"/>
    </location>
</feature>
<feature type="region of interest" description="Disordered" evidence="7">
    <location>
        <begin position="411"/>
        <end position="568"/>
    </location>
</feature>
<feature type="transmembrane region" description="Helical" evidence="8">
    <location>
        <begin position="203"/>
        <end position="221"/>
    </location>
</feature>
<comment type="subcellular location">
    <subcellularLocation>
        <location evidence="1">Membrane</location>
        <topology evidence="1">Multi-pass membrane protein</topology>
    </subcellularLocation>
</comment>
<reference evidence="10" key="1">
    <citation type="submission" date="2023-06" db="EMBL/GenBank/DDBJ databases">
        <title>Genome-scale phylogeny and comparative genomics of the fungal order Sordariales.</title>
        <authorList>
            <consortium name="Lawrence Berkeley National Laboratory"/>
            <person name="Hensen N."/>
            <person name="Bonometti L."/>
            <person name="Westerberg I."/>
            <person name="Brannstrom I.O."/>
            <person name="Guillou S."/>
            <person name="Cros-Aarteil S."/>
            <person name="Calhoun S."/>
            <person name="Haridas S."/>
            <person name="Kuo A."/>
            <person name="Mondo S."/>
            <person name="Pangilinan J."/>
            <person name="Riley R."/>
            <person name="Labutti K."/>
            <person name="Andreopoulos B."/>
            <person name="Lipzen A."/>
            <person name="Chen C."/>
            <person name="Yanf M."/>
            <person name="Daum C."/>
            <person name="Ng V."/>
            <person name="Clum A."/>
            <person name="Steindorff A."/>
            <person name="Ohm R."/>
            <person name="Martin F."/>
            <person name="Silar P."/>
            <person name="Natvig D."/>
            <person name="Lalanne C."/>
            <person name="Gautier V."/>
            <person name="Ament-Velasquez S.L."/>
            <person name="Kruys A."/>
            <person name="Hutchinson M.I."/>
            <person name="Powell A.J."/>
            <person name="Barry K."/>
            <person name="Miller A.N."/>
            <person name="Grigoriev I.V."/>
            <person name="Debuchy R."/>
            <person name="Gladieux P."/>
            <person name="Thoren M.H."/>
            <person name="Johannesson H."/>
        </authorList>
    </citation>
    <scope>NUCLEOTIDE SEQUENCE</scope>
    <source>
        <strain evidence="10">PSN4</strain>
    </source>
</reference>
<feature type="transmembrane region" description="Helical" evidence="8">
    <location>
        <begin position="951"/>
        <end position="969"/>
    </location>
</feature>
<keyword evidence="4 8" id="KW-0812">Transmembrane</keyword>
<feature type="transmembrane region" description="Helical" evidence="8">
    <location>
        <begin position="868"/>
        <end position="894"/>
    </location>
</feature>
<dbReference type="GO" id="GO:0008324">
    <property type="term" value="F:monoatomic cation transmembrane transporter activity"/>
    <property type="evidence" value="ECO:0007669"/>
    <property type="project" value="TreeGrafter"/>
</dbReference>
<dbReference type="InterPro" id="IPR044880">
    <property type="entry name" value="NCX_ion-bd_dom_sf"/>
</dbReference>
<dbReference type="PANTHER" id="PTHR12266">
    <property type="entry name" value="NA+/CA2+ K+ INDEPENDENT EXCHANGER"/>
    <property type="match status" value="1"/>
</dbReference>
<gene>
    <name evidence="10" type="ORF">QBC47DRAFT_57912</name>
</gene>
<name>A0AAJ0B6I4_9PEZI</name>
<feature type="transmembrane region" description="Helical" evidence="8">
    <location>
        <begin position="100"/>
        <end position="120"/>
    </location>
</feature>
<feature type="domain" description="Sodium/calcium exchanger membrane region" evidence="9">
    <location>
        <begin position="807"/>
        <end position="966"/>
    </location>
</feature>
<evidence type="ECO:0000256" key="4">
    <source>
        <dbReference type="ARBA" id="ARBA00022692"/>
    </source>
</evidence>
<dbReference type="PANTHER" id="PTHR12266:SF0">
    <property type="entry name" value="MITOCHONDRIAL SODIUM_CALCIUM EXCHANGER PROTEIN"/>
    <property type="match status" value="1"/>
</dbReference>
<protein>
    <submittedName>
        <fullName evidence="10">Sodium/calcium exchanger protein-domain-containing protein</fullName>
    </submittedName>
</protein>
<feature type="transmembrane region" description="Helical" evidence="8">
    <location>
        <begin position="914"/>
        <end position="939"/>
    </location>
</feature>
<feature type="transmembrane region" description="Helical" evidence="8">
    <location>
        <begin position="802"/>
        <end position="826"/>
    </location>
</feature>
<sequence>MHAIRAKTRRHSSWPFILTLLSISILTTCAFLLRLPTALADRDHGSSLDVRAATAEPECRAVRDAPDQCAFVLAHCEDDEAGLIHYLTFYYCTLGRAKPVAFVLLTIWLGLLFTTIGTAASEFFSVNLSTIATKLHLSESLAGVTFLAFGNGSPDVFSTFAAMRSNSGSMAIGELIGAAGFITAVVAGSIALYCEFKVSKRTFVRDIVFFIAAISFAIVFLRDGALHLWECFTMIGFYAFYVFVVVGWHWLSVRRRRQKRKEIAARTSVIATGGPGGELEPYRDLPEEDDGIVGGRSSSAPEAPDVSVLERGPRIEIDGRGVPPQSPEEDEERDVHVLAEMTSHMRATRPRWGRSNTTITPTRPSLMGALEFRSVLLSLSKERNMHLGPIPDRMYSDHAHQLAGALEQSTVSLQEPSGQGHGGGSSAQPHPSSRERALSHGNTPLNLGNPALPIPEIVPDSPTPGVGRTTSSTIDGRLAPPGPAVDHGSRSYSPSHSPRAEPPRLQIPPLSRRSSGRSSPSLSPFPGLTESPGVLTPLPPQDEPTAFTFPIPSDRRLSSARPIDDAEGQPKPIKWWPYRFLPAPHILLNTLFPTLQGWTEKPLWAKALSVISAPSIFLLVTTLPVVETDSGGDELEDNVAAAAAAALQPRSSLPPVSAQNGTAAEQETVWQEFRRRTRSVSSRSARSLSPQILPIDSPSHDRNGATITIPPIVKPNAVPAPDFETSTTDQDAGWNRWLVGLQTVTGPLFLVFITWANAYDEVEDSSDTLVRWAIYSLIVSCGLLAALFLFTSADEKPKYHAVLCVPGFVISVAWISTIAGEVVGVLKAFGVISGISEAILGLTIFAVGNSVGDLVADVTMAKLGFPVMALSACFGGPMLNILLGVGIGGAWMGIESANAKHRKHPDRPLHYKPYRIQVSGTLMISAVTVLLTLVTLLVAVPMNKWTMSRKIGWTLIAIWAIGTGINLWVDLRGGWSDES</sequence>
<dbReference type="GO" id="GO:0016020">
    <property type="term" value="C:membrane"/>
    <property type="evidence" value="ECO:0007669"/>
    <property type="project" value="UniProtKB-SubCell"/>
</dbReference>
<feature type="transmembrane region" description="Helical" evidence="8">
    <location>
        <begin position="141"/>
        <end position="163"/>
    </location>
</feature>
<keyword evidence="6 8" id="KW-0472">Membrane</keyword>
<keyword evidence="11" id="KW-1185">Reference proteome</keyword>
<comment type="similarity">
    <text evidence="2">Belongs to the Ca(2+):cation antiporter (CaCA) (TC 2.A.19) family.</text>
</comment>
<feature type="transmembrane region" description="Helical" evidence="8">
    <location>
        <begin position="175"/>
        <end position="196"/>
    </location>
</feature>
<evidence type="ECO:0000256" key="1">
    <source>
        <dbReference type="ARBA" id="ARBA00004141"/>
    </source>
</evidence>
<evidence type="ECO:0000256" key="2">
    <source>
        <dbReference type="ARBA" id="ARBA00008170"/>
    </source>
</evidence>
<proteinExistence type="inferred from homology"/>
<keyword evidence="3" id="KW-0813">Transport</keyword>
<accession>A0AAJ0B6I4</accession>